<evidence type="ECO:0000313" key="3">
    <source>
        <dbReference type="Proteomes" id="UP001153069"/>
    </source>
</evidence>
<accession>A0A9N8EAT9</accession>
<evidence type="ECO:0000256" key="1">
    <source>
        <dbReference type="SAM" id="Phobius"/>
    </source>
</evidence>
<feature type="transmembrane region" description="Helical" evidence="1">
    <location>
        <begin position="77"/>
        <end position="96"/>
    </location>
</feature>
<evidence type="ECO:0008006" key="4">
    <source>
        <dbReference type="Google" id="ProtNLM"/>
    </source>
</evidence>
<organism evidence="2 3">
    <name type="scientific">Seminavis robusta</name>
    <dbReference type="NCBI Taxonomy" id="568900"/>
    <lineage>
        <taxon>Eukaryota</taxon>
        <taxon>Sar</taxon>
        <taxon>Stramenopiles</taxon>
        <taxon>Ochrophyta</taxon>
        <taxon>Bacillariophyta</taxon>
        <taxon>Bacillariophyceae</taxon>
        <taxon>Bacillariophycidae</taxon>
        <taxon>Naviculales</taxon>
        <taxon>Naviculaceae</taxon>
        <taxon>Seminavis</taxon>
    </lineage>
</organism>
<reference evidence="2" key="1">
    <citation type="submission" date="2020-06" db="EMBL/GenBank/DDBJ databases">
        <authorList>
            <consortium name="Plant Systems Biology data submission"/>
        </authorList>
    </citation>
    <scope>NUCLEOTIDE SEQUENCE</scope>
    <source>
        <strain evidence="2">D6</strain>
    </source>
</reference>
<dbReference type="OrthoDB" id="10010954at2759"/>
<dbReference type="Proteomes" id="UP001153069">
    <property type="component" value="Unassembled WGS sequence"/>
</dbReference>
<dbReference type="AlphaFoldDB" id="A0A9N8EAT9"/>
<dbReference type="EMBL" id="CAICTM010000740">
    <property type="protein sequence ID" value="CAB9515836.1"/>
    <property type="molecule type" value="Genomic_DNA"/>
</dbReference>
<name>A0A9N8EAT9_9STRA</name>
<protein>
    <recommendedName>
        <fullName evidence="4">TLC domain-containing protein</fullName>
    </recommendedName>
</protein>
<feature type="transmembrane region" description="Helical" evidence="1">
    <location>
        <begin position="116"/>
        <end position="133"/>
    </location>
</feature>
<feature type="transmembrane region" description="Helical" evidence="1">
    <location>
        <begin position="204"/>
        <end position="229"/>
    </location>
</feature>
<feature type="transmembrane region" description="Helical" evidence="1">
    <location>
        <begin position="244"/>
        <end position="269"/>
    </location>
</feature>
<keyword evidence="1" id="KW-1133">Transmembrane helix</keyword>
<gene>
    <name evidence="2" type="ORF">SEMRO_741_G195800.1</name>
</gene>
<feature type="transmembrane region" description="Helical" evidence="1">
    <location>
        <begin position="167"/>
        <end position="192"/>
    </location>
</feature>
<comment type="caution">
    <text evidence="2">The sequence shown here is derived from an EMBL/GenBank/DDBJ whole genome shotgun (WGS) entry which is preliminary data.</text>
</comment>
<feature type="transmembrane region" description="Helical" evidence="1">
    <location>
        <begin position="32"/>
        <end position="56"/>
    </location>
</feature>
<proteinExistence type="predicted"/>
<sequence>MHSTINETMAFESQQIHQTQSTPYDLYSMTQYPWWCLNYFIIFWFLSNLVQTVLLRAPSKKIREQFESLDHDKRNNAIIYVMQLVGTTVALVAQLYGSTDIIFKWQETTSEFKLESLQLAIQLVAVLYIWELIFRKKIGLPLLVHHLVTILLIQLSTASFFDTHDVLYMRFATLMGFHATVEQLTFLALFFFRQNIYENWQAFCFYFSAAQSLLFKTAVTIASVIYFVLSKQVGELPTDTNWGLFWTIFTMPLLALLYGAQVYACLILYKLGKRCQAMSTFDAIKLCHVQQSKTIGAPAKLPESKALFRAESEHFLAGYETNGQSIQKISQQWNHLGSVALFTLDQASDEDTTSDEHSLQMDPCIFEV</sequence>
<keyword evidence="1" id="KW-0812">Transmembrane</keyword>
<evidence type="ECO:0000313" key="2">
    <source>
        <dbReference type="EMBL" id="CAB9515836.1"/>
    </source>
</evidence>
<keyword evidence="1" id="KW-0472">Membrane</keyword>
<keyword evidence="3" id="KW-1185">Reference proteome</keyword>
<feature type="transmembrane region" description="Helical" evidence="1">
    <location>
        <begin position="140"/>
        <end position="161"/>
    </location>
</feature>